<evidence type="ECO:0000313" key="2">
    <source>
        <dbReference type="Proteomes" id="UP000216207"/>
    </source>
</evidence>
<dbReference type="RefSeq" id="WP_035206064.1">
    <property type="nucleotide sequence ID" value="NZ_CP012475.1"/>
</dbReference>
<accession>A0A268NV64</accession>
<gene>
    <name evidence="1" type="ORF">CHH72_18115</name>
</gene>
<proteinExistence type="predicted"/>
<dbReference type="CDD" id="cd21808">
    <property type="entry name" value="ABC-2_lan_permease_MutG"/>
    <property type="match status" value="1"/>
</dbReference>
<dbReference type="Pfam" id="PF12730">
    <property type="entry name" value="ABC2_membrane_4"/>
    <property type="match status" value="1"/>
</dbReference>
<organism evidence="1 2">
    <name type="scientific">Shouchella clausii</name>
    <name type="common">Alkalihalobacillus clausii</name>
    <dbReference type="NCBI Taxonomy" id="79880"/>
    <lineage>
        <taxon>Bacteria</taxon>
        <taxon>Bacillati</taxon>
        <taxon>Bacillota</taxon>
        <taxon>Bacilli</taxon>
        <taxon>Bacillales</taxon>
        <taxon>Bacillaceae</taxon>
        <taxon>Shouchella</taxon>
    </lineage>
</organism>
<reference evidence="1 2" key="1">
    <citation type="submission" date="2017-07" db="EMBL/GenBank/DDBJ databases">
        <title>Isolation and whole genome analysis of endospore-forming bacteria from heroin.</title>
        <authorList>
            <person name="Kalinowski J."/>
            <person name="Ahrens B."/>
            <person name="Al-Dilaimi A."/>
            <person name="Winkler A."/>
            <person name="Wibberg D."/>
            <person name="Schleenbecker U."/>
            <person name="Ruckert C."/>
            <person name="Wolfel R."/>
            <person name="Grass G."/>
        </authorList>
    </citation>
    <scope>NUCLEOTIDE SEQUENCE [LARGE SCALE GENOMIC DNA]</scope>
    <source>
        <strain evidence="1 2">7539</strain>
    </source>
</reference>
<sequence length="253" mass="28270">MHLLRCLYADVLKTKRTAFMWVHLLAPLLYSAVCLLYFHVRELDGAHIYELFMTPLAIALPFVVALVCGLSVSQEERAGHFQNIVGAPLPKLIPYFSKMIFLILLNGVSIFLAIGLLSLGFLLSNAELPLLPFLIGGAWLVATSVVLYFFYFFVSCLFGIGASALFGVAGLLMTALMGTGLGDAWWKYNPWAWGTRLSGYAGIVEFEQMEPVFLSFLQQELRTGFMIVASVILFVTVISSIWFYRWEGKKALE</sequence>
<dbReference type="EMBL" id="NPCC01000034">
    <property type="protein sequence ID" value="PAE87376.1"/>
    <property type="molecule type" value="Genomic_DNA"/>
</dbReference>
<protein>
    <submittedName>
        <fullName evidence="1">Lantibiotic protection ABC transporter permease</fullName>
    </submittedName>
</protein>
<dbReference type="NCBIfam" id="TIGR03733">
    <property type="entry name" value="lanti_perm_MutG"/>
    <property type="match status" value="1"/>
</dbReference>
<dbReference type="Proteomes" id="UP000216207">
    <property type="component" value="Unassembled WGS sequence"/>
</dbReference>
<dbReference type="InterPro" id="IPR022294">
    <property type="entry name" value="ABC-transptr_permeasesu"/>
</dbReference>
<name>A0A268NV64_SHOCL</name>
<comment type="caution">
    <text evidence="1">The sequence shown here is derived from an EMBL/GenBank/DDBJ whole genome shotgun (WGS) entry which is preliminary data.</text>
</comment>
<evidence type="ECO:0000313" key="1">
    <source>
        <dbReference type="EMBL" id="PAE87376.1"/>
    </source>
</evidence>
<dbReference type="AlphaFoldDB" id="A0A268NV64"/>